<dbReference type="EC" id="2.7.13.3" evidence="2"/>
<evidence type="ECO:0000259" key="11">
    <source>
        <dbReference type="Pfam" id="PF02518"/>
    </source>
</evidence>
<feature type="transmembrane region" description="Helical" evidence="10">
    <location>
        <begin position="110"/>
        <end position="130"/>
    </location>
</feature>
<keyword evidence="5" id="KW-0547">Nucleotide-binding</keyword>
<dbReference type="InterPro" id="IPR011712">
    <property type="entry name" value="Sig_transdc_His_kin_sub3_dim/P"/>
</dbReference>
<evidence type="ECO:0000259" key="12">
    <source>
        <dbReference type="Pfam" id="PF07730"/>
    </source>
</evidence>
<dbReference type="AlphaFoldDB" id="A0A6J6B2P4"/>
<feature type="region of interest" description="Disordered" evidence="9">
    <location>
        <begin position="599"/>
        <end position="621"/>
    </location>
</feature>
<dbReference type="PANTHER" id="PTHR24421:SF10">
    <property type="entry name" value="NITRATE_NITRITE SENSOR PROTEIN NARQ"/>
    <property type="match status" value="1"/>
</dbReference>
<feature type="compositionally biased region" description="Low complexity" evidence="9">
    <location>
        <begin position="599"/>
        <end position="611"/>
    </location>
</feature>
<evidence type="ECO:0000256" key="10">
    <source>
        <dbReference type="SAM" id="Phobius"/>
    </source>
</evidence>
<evidence type="ECO:0000256" key="9">
    <source>
        <dbReference type="SAM" id="MobiDB-lite"/>
    </source>
</evidence>
<reference evidence="13" key="1">
    <citation type="submission" date="2020-05" db="EMBL/GenBank/DDBJ databases">
        <authorList>
            <person name="Chiriac C."/>
            <person name="Salcher M."/>
            <person name="Ghai R."/>
            <person name="Kavagutti S V."/>
        </authorList>
    </citation>
    <scope>NUCLEOTIDE SEQUENCE</scope>
</reference>
<dbReference type="InterPro" id="IPR029016">
    <property type="entry name" value="GAF-like_dom_sf"/>
</dbReference>
<feature type="domain" description="Histidine kinase/HSP90-like ATPase" evidence="11">
    <location>
        <begin position="510"/>
        <end position="596"/>
    </location>
</feature>
<dbReference type="InterPro" id="IPR003594">
    <property type="entry name" value="HATPase_dom"/>
</dbReference>
<feature type="transmembrane region" description="Helical" evidence="10">
    <location>
        <begin position="150"/>
        <end position="173"/>
    </location>
</feature>
<evidence type="ECO:0000256" key="7">
    <source>
        <dbReference type="ARBA" id="ARBA00022840"/>
    </source>
</evidence>
<dbReference type="SUPFAM" id="SSF55874">
    <property type="entry name" value="ATPase domain of HSP90 chaperone/DNA topoisomerase II/histidine kinase"/>
    <property type="match status" value="1"/>
</dbReference>
<dbReference type="Gene3D" id="3.30.450.40">
    <property type="match status" value="1"/>
</dbReference>
<feature type="transmembrane region" description="Helical" evidence="10">
    <location>
        <begin position="77"/>
        <end position="98"/>
    </location>
</feature>
<evidence type="ECO:0000256" key="3">
    <source>
        <dbReference type="ARBA" id="ARBA00022553"/>
    </source>
</evidence>
<keyword evidence="10" id="KW-1133">Transmembrane helix</keyword>
<evidence type="ECO:0000256" key="8">
    <source>
        <dbReference type="SAM" id="Coils"/>
    </source>
</evidence>
<evidence type="ECO:0000256" key="2">
    <source>
        <dbReference type="ARBA" id="ARBA00012438"/>
    </source>
</evidence>
<proteinExistence type="predicted"/>
<dbReference type="SUPFAM" id="SSF55781">
    <property type="entry name" value="GAF domain-like"/>
    <property type="match status" value="1"/>
</dbReference>
<sequence>MDSTDLQSSPATEADQLQVDAAVAALRALPFGGLDDATRSFALPPSIRAGVSPAIATLRWGAVGFGIVFAAPEAFRGSYVAVVTVAVCVFITTWRTVIPIRLASTRFQDRFVAFGDVVIIGLAVGAGGGLESPFIFSLMAAMVVMSFGWGYLAGGIALITGATTMLLALPIGLNTYSQQADSQRDLGLSLMLIVVVAAASFVRGRLLDSEVRRGSLAGQVDSLNDANNLLTLVNSVARTLPTSLSLREALEASRVQLETVFDTRTICLLALDERSDEWVPKLADGCVLHPAYRTAALPEPLGAALASASPVLRDLAAGDSSTGDSSIGDSASANSASYLSSSSQSGLYVRLETRGSIVGLLGLEHPESQHFQPQHLLLLAGMAEVLALTIDNARWFGRLRTLGAEEERVRLARDLHDRLGQWLTYISFELERIMGNQPEQLEELTQLYSDVQAALDELRETLRQLRSGVSETEPLALLGRDLVSRFAERSDVTATFTVPRPDERLPVPVENELLRILQEALNNVAKHARATHVSVIWDVDGGNFKLEVADDGQGFEIARGVRDSSYGLVGMRERADVIGADLTIESTPGSGTVLRVFAGNSSGNDSSSSNSVPILKQGAMR</sequence>
<dbReference type="Gene3D" id="3.30.565.10">
    <property type="entry name" value="Histidine kinase-like ATPase, C-terminal domain"/>
    <property type="match status" value="1"/>
</dbReference>
<keyword evidence="4" id="KW-0808">Transferase</keyword>
<evidence type="ECO:0000256" key="1">
    <source>
        <dbReference type="ARBA" id="ARBA00000085"/>
    </source>
</evidence>
<keyword evidence="7" id="KW-0067">ATP-binding</keyword>
<evidence type="ECO:0000256" key="5">
    <source>
        <dbReference type="ARBA" id="ARBA00022741"/>
    </source>
</evidence>
<evidence type="ECO:0000256" key="4">
    <source>
        <dbReference type="ARBA" id="ARBA00022679"/>
    </source>
</evidence>
<evidence type="ECO:0000256" key="6">
    <source>
        <dbReference type="ARBA" id="ARBA00022777"/>
    </source>
</evidence>
<dbReference type="GO" id="GO:0005524">
    <property type="term" value="F:ATP binding"/>
    <property type="evidence" value="ECO:0007669"/>
    <property type="project" value="UniProtKB-KW"/>
</dbReference>
<organism evidence="13">
    <name type="scientific">freshwater metagenome</name>
    <dbReference type="NCBI Taxonomy" id="449393"/>
    <lineage>
        <taxon>unclassified sequences</taxon>
        <taxon>metagenomes</taxon>
        <taxon>ecological metagenomes</taxon>
    </lineage>
</organism>
<dbReference type="EMBL" id="CAEZSF010000030">
    <property type="protein sequence ID" value="CAB4532589.1"/>
    <property type="molecule type" value="Genomic_DNA"/>
</dbReference>
<accession>A0A6J6B2P4</accession>
<dbReference type="GO" id="GO:0000155">
    <property type="term" value="F:phosphorelay sensor kinase activity"/>
    <property type="evidence" value="ECO:0007669"/>
    <property type="project" value="InterPro"/>
</dbReference>
<dbReference type="Pfam" id="PF07730">
    <property type="entry name" value="HisKA_3"/>
    <property type="match status" value="1"/>
</dbReference>
<name>A0A6J6B2P4_9ZZZZ</name>
<gene>
    <name evidence="13" type="ORF">UFOPK1358_00495</name>
</gene>
<dbReference type="GO" id="GO:0016020">
    <property type="term" value="C:membrane"/>
    <property type="evidence" value="ECO:0007669"/>
    <property type="project" value="InterPro"/>
</dbReference>
<keyword evidence="8" id="KW-0175">Coiled coil</keyword>
<dbReference type="InterPro" id="IPR036890">
    <property type="entry name" value="HATPase_C_sf"/>
</dbReference>
<dbReference type="Gene3D" id="1.20.5.1930">
    <property type="match status" value="1"/>
</dbReference>
<dbReference type="CDD" id="cd16917">
    <property type="entry name" value="HATPase_UhpB-NarQ-NarX-like"/>
    <property type="match status" value="1"/>
</dbReference>
<keyword evidence="10" id="KW-0472">Membrane</keyword>
<keyword evidence="6" id="KW-0418">Kinase</keyword>
<protein>
    <recommendedName>
        <fullName evidence="2">histidine kinase</fullName>
        <ecNumber evidence="2">2.7.13.3</ecNumber>
    </recommendedName>
</protein>
<dbReference type="GO" id="GO:0046983">
    <property type="term" value="F:protein dimerization activity"/>
    <property type="evidence" value="ECO:0007669"/>
    <property type="project" value="InterPro"/>
</dbReference>
<keyword evidence="3" id="KW-0597">Phosphoprotein</keyword>
<feature type="coiled-coil region" evidence="8">
    <location>
        <begin position="441"/>
        <end position="468"/>
    </location>
</feature>
<dbReference type="InterPro" id="IPR050482">
    <property type="entry name" value="Sensor_HK_TwoCompSys"/>
</dbReference>
<dbReference type="Pfam" id="PF02518">
    <property type="entry name" value="HATPase_c"/>
    <property type="match status" value="1"/>
</dbReference>
<keyword evidence="10" id="KW-0812">Transmembrane</keyword>
<feature type="domain" description="Signal transduction histidine kinase subgroup 3 dimerisation and phosphoacceptor" evidence="12">
    <location>
        <begin position="407"/>
        <end position="468"/>
    </location>
</feature>
<comment type="catalytic activity">
    <reaction evidence="1">
        <text>ATP + protein L-histidine = ADP + protein N-phospho-L-histidine.</text>
        <dbReference type="EC" id="2.7.13.3"/>
    </reaction>
</comment>
<dbReference type="PANTHER" id="PTHR24421">
    <property type="entry name" value="NITRATE/NITRITE SENSOR PROTEIN NARX-RELATED"/>
    <property type="match status" value="1"/>
</dbReference>
<evidence type="ECO:0000313" key="13">
    <source>
        <dbReference type="EMBL" id="CAB4532589.1"/>
    </source>
</evidence>
<feature type="transmembrane region" description="Helical" evidence="10">
    <location>
        <begin position="185"/>
        <end position="202"/>
    </location>
</feature>